<organism evidence="9 10">
    <name type="scientific">Knufia peltigerae</name>
    <dbReference type="NCBI Taxonomy" id="1002370"/>
    <lineage>
        <taxon>Eukaryota</taxon>
        <taxon>Fungi</taxon>
        <taxon>Dikarya</taxon>
        <taxon>Ascomycota</taxon>
        <taxon>Pezizomycotina</taxon>
        <taxon>Eurotiomycetes</taxon>
        <taxon>Chaetothyriomycetidae</taxon>
        <taxon>Chaetothyriales</taxon>
        <taxon>Trichomeriaceae</taxon>
        <taxon>Knufia</taxon>
    </lineage>
</organism>
<dbReference type="NCBIfam" id="TIGR00879">
    <property type="entry name" value="SP"/>
    <property type="match status" value="1"/>
</dbReference>
<feature type="transmembrane region" description="Helical" evidence="7">
    <location>
        <begin position="157"/>
        <end position="179"/>
    </location>
</feature>
<comment type="similarity">
    <text evidence="2">Belongs to the major facilitator superfamily. Sugar transporter (TC 2.A.1.1) family.</text>
</comment>
<keyword evidence="4 7" id="KW-0812">Transmembrane</keyword>
<feature type="transmembrane region" description="Helical" evidence="7">
    <location>
        <begin position="405"/>
        <end position="430"/>
    </location>
</feature>
<accession>A0AA38YEJ8</accession>
<dbReference type="PANTHER" id="PTHR48022:SF53">
    <property type="entry name" value="ALPHA-GLUCOSIDE TRANSPORTER, PUTATIVE (AFU_ORTHOLOGUE AFUA_3G01700)-RELATED"/>
    <property type="match status" value="1"/>
</dbReference>
<feature type="transmembrane region" description="Helical" evidence="7">
    <location>
        <begin position="191"/>
        <end position="210"/>
    </location>
</feature>
<dbReference type="InterPro" id="IPR003663">
    <property type="entry name" value="Sugar/inositol_transpt"/>
</dbReference>
<evidence type="ECO:0000256" key="2">
    <source>
        <dbReference type="ARBA" id="ARBA00010992"/>
    </source>
</evidence>
<feature type="transmembrane region" description="Helical" evidence="7">
    <location>
        <begin position="230"/>
        <end position="251"/>
    </location>
</feature>
<comment type="caution">
    <text evidence="9">The sequence shown here is derived from an EMBL/GenBank/DDBJ whole genome shotgun (WGS) entry which is preliminary data.</text>
</comment>
<dbReference type="InterPro" id="IPR036259">
    <property type="entry name" value="MFS_trans_sf"/>
</dbReference>
<gene>
    <name evidence="9" type="ORF">H2204_000749</name>
</gene>
<dbReference type="GO" id="GO:0005351">
    <property type="term" value="F:carbohydrate:proton symporter activity"/>
    <property type="evidence" value="ECO:0007669"/>
    <property type="project" value="TreeGrafter"/>
</dbReference>
<protein>
    <recommendedName>
        <fullName evidence="8">Major facilitator superfamily (MFS) profile domain-containing protein</fullName>
    </recommendedName>
</protein>
<proteinExistence type="inferred from homology"/>
<dbReference type="PANTHER" id="PTHR48022">
    <property type="entry name" value="PLASTIDIC GLUCOSE TRANSPORTER 4"/>
    <property type="match status" value="1"/>
</dbReference>
<feature type="transmembrane region" description="Helical" evidence="7">
    <location>
        <begin position="133"/>
        <end position="151"/>
    </location>
</feature>
<dbReference type="InterPro" id="IPR050360">
    <property type="entry name" value="MFS_Sugar_Transporters"/>
</dbReference>
<feature type="transmembrane region" description="Helical" evidence="7">
    <location>
        <begin position="52"/>
        <end position="77"/>
    </location>
</feature>
<dbReference type="PROSITE" id="PS50850">
    <property type="entry name" value="MFS"/>
    <property type="match status" value="1"/>
</dbReference>
<dbReference type="GO" id="GO:0016020">
    <property type="term" value="C:membrane"/>
    <property type="evidence" value="ECO:0007669"/>
    <property type="project" value="UniProtKB-SubCell"/>
</dbReference>
<dbReference type="Proteomes" id="UP001172681">
    <property type="component" value="Unassembled WGS sequence"/>
</dbReference>
<feature type="domain" description="Major facilitator superfamily (MFS) profile" evidence="8">
    <location>
        <begin position="55"/>
        <end position="499"/>
    </location>
</feature>
<dbReference type="InterPro" id="IPR020846">
    <property type="entry name" value="MFS_dom"/>
</dbReference>
<keyword evidence="10" id="KW-1185">Reference proteome</keyword>
<evidence type="ECO:0000313" key="9">
    <source>
        <dbReference type="EMBL" id="KAJ9646087.1"/>
    </source>
</evidence>
<sequence>MESEKIVPTGRELRNLELDNADTITLIQRAQESDAADRKLTLAQAVKKYKKAVFWSCLLSTALVMEGYDVVIINSFFGQSQFQQRFGTVNPATGKKTITAAWQSGLANSALVGELAGLVVNTFAQDRFGCRPTYLFFMAWLCCAIFISVFAPSLSVLAFGEAMCGISWGVFQTLTTAYACEIVPTVLRSYVTAYVCLSWGCGILLSSGVLRAVTGLEGNIGWRLPFCLQWIWPLPLFIGAFFAPESPWNAVRRGKYDLARKSLVRLRSDSPAKEQEVDATLAYIRHTTELEKADTEKASFFECFKGTNLRRTEINCVTWMSQIWDGNPLTSYAVVFLEAAGFNEIQTFDINISISACFVIGVLICYGIFPFFGRKTIYLSGLSAMFCILVTIGGLGFNHTHSSKLAIGILLVICTLVNTICMGPTCYPIVAETPSGRLRYKTIAIGRFAYNVASVIQNTITPRMLSSTSWNWGAKSGLFYAGTNMCCIIWCYFRLPETKDRSFGEIDLLFENKVSARKFKSTKVDQFAHGAIYEAKAEEAGKETSMHVDQDVRILNTPRTYRWRCTYTLVGCPKNLWGKLLDALNSGVSNEREFLKLVPGQRIFIGSDGGDGDHHDDDLLNFIDEPLMKSYTTHVAKFAVPKTPFWPRHYVVVDEADWRSKGVIVVALFEVLGYDEEAPDADPMEVHFSKRKNWSVDAVRFKSPKEAGILLAGLSVANIEWEEMKRELRADELNCDVQDL</sequence>
<dbReference type="InterPro" id="IPR005828">
    <property type="entry name" value="MFS_sugar_transport-like"/>
</dbReference>
<dbReference type="EMBL" id="JAPDRN010000003">
    <property type="protein sequence ID" value="KAJ9646087.1"/>
    <property type="molecule type" value="Genomic_DNA"/>
</dbReference>
<keyword evidence="5 7" id="KW-1133">Transmembrane helix</keyword>
<dbReference type="FunFam" id="1.20.1250.20:FF:000078">
    <property type="entry name" value="MFS maltose transporter, putative"/>
    <property type="match status" value="1"/>
</dbReference>
<keyword evidence="6 7" id="KW-0472">Membrane</keyword>
<feature type="transmembrane region" description="Helical" evidence="7">
    <location>
        <begin position="378"/>
        <end position="398"/>
    </location>
</feature>
<evidence type="ECO:0000256" key="5">
    <source>
        <dbReference type="ARBA" id="ARBA00022989"/>
    </source>
</evidence>
<dbReference type="Pfam" id="PF00083">
    <property type="entry name" value="Sugar_tr"/>
    <property type="match status" value="1"/>
</dbReference>
<comment type="subcellular location">
    <subcellularLocation>
        <location evidence="1">Membrane</location>
        <topology evidence="1">Multi-pass membrane protein</topology>
    </subcellularLocation>
</comment>
<dbReference type="SUPFAM" id="SSF103473">
    <property type="entry name" value="MFS general substrate transporter"/>
    <property type="match status" value="1"/>
</dbReference>
<evidence type="ECO:0000313" key="10">
    <source>
        <dbReference type="Proteomes" id="UP001172681"/>
    </source>
</evidence>
<dbReference type="Gene3D" id="1.20.1250.20">
    <property type="entry name" value="MFS general substrate transporter like domains"/>
    <property type="match status" value="1"/>
</dbReference>
<evidence type="ECO:0000256" key="7">
    <source>
        <dbReference type="SAM" id="Phobius"/>
    </source>
</evidence>
<keyword evidence="3" id="KW-0813">Transport</keyword>
<feature type="transmembrane region" description="Helical" evidence="7">
    <location>
        <begin position="352"/>
        <end position="372"/>
    </location>
</feature>
<evidence type="ECO:0000256" key="4">
    <source>
        <dbReference type="ARBA" id="ARBA00022692"/>
    </source>
</evidence>
<reference evidence="9" key="1">
    <citation type="submission" date="2022-10" db="EMBL/GenBank/DDBJ databases">
        <title>Culturing micro-colonial fungi from biological soil crusts in the Mojave desert and describing Neophaeococcomyces mojavensis, and introducing the new genera and species Taxawa tesnikishii.</title>
        <authorList>
            <person name="Kurbessoian T."/>
            <person name="Stajich J.E."/>
        </authorList>
    </citation>
    <scope>NUCLEOTIDE SEQUENCE</scope>
    <source>
        <strain evidence="9">TK_35</strain>
    </source>
</reference>
<dbReference type="PROSITE" id="PS00217">
    <property type="entry name" value="SUGAR_TRANSPORT_2"/>
    <property type="match status" value="1"/>
</dbReference>
<evidence type="ECO:0000256" key="3">
    <source>
        <dbReference type="ARBA" id="ARBA00022448"/>
    </source>
</evidence>
<dbReference type="AlphaFoldDB" id="A0AA38YEJ8"/>
<evidence type="ECO:0000256" key="6">
    <source>
        <dbReference type="ARBA" id="ARBA00023136"/>
    </source>
</evidence>
<evidence type="ECO:0000256" key="1">
    <source>
        <dbReference type="ARBA" id="ARBA00004141"/>
    </source>
</evidence>
<dbReference type="InterPro" id="IPR005829">
    <property type="entry name" value="Sugar_transporter_CS"/>
</dbReference>
<name>A0AA38YEJ8_9EURO</name>
<evidence type="ECO:0000259" key="8">
    <source>
        <dbReference type="PROSITE" id="PS50850"/>
    </source>
</evidence>